<proteinExistence type="predicted"/>
<accession>A0A948X2G5</accession>
<reference evidence="2" key="2">
    <citation type="submission" date="2021-04" db="EMBL/GenBank/DDBJ databases">
        <authorList>
            <person name="Gilroy R."/>
        </authorList>
    </citation>
    <scope>NUCLEOTIDE SEQUENCE</scope>
    <source>
        <strain evidence="2">8470</strain>
    </source>
</reference>
<gene>
    <name evidence="2" type="ORF">H9928_07340</name>
</gene>
<dbReference type="Pfam" id="PF00149">
    <property type="entry name" value="Metallophos"/>
    <property type="match status" value="1"/>
</dbReference>
<dbReference type="InterPro" id="IPR029052">
    <property type="entry name" value="Metallo-depent_PP-like"/>
</dbReference>
<name>A0A948X2G5_9BACT</name>
<dbReference type="SUPFAM" id="SSF56300">
    <property type="entry name" value="Metallo-dependent phosphatases"/>
    <property type="match status" value="1"/>
</dbReference>
<dbReference type="Gene3D" id="3.60.21.10">
    <property type="match status" value="1"/>
</dbReference>
<protein>
    <submittedName>
        <fullName evidence="2">Metallophosphoesterase</fullName>
    </submittedName>
</protein>
<dbReference type="EMBL" id="JAHLFJ010000071">
    <property type="protein sequence ID" value="MBU3856350.1"/>
    <property type="molecule type" value="Genomic_DNA"/>
</dbReference>
<dbReference type="AlphaFoldDB" id="A0A948X2G5"/>
<feature type="domain" description="Calcineurin-like phosphoesterase" evidence="1">
    <location>
        <begin position="4"/>
        <end position="128"/>
    </location>
</feature>
<dbReference type="GO" id="GO:0016787">
    <property type="term" value="F:hydrolase activity"/>
    <property type="evidence" value="ECO:0007669"/>
    <property type="project" value="InterPro"/>
</dbReference>
<organism evidence="2 3">
    <name type="scientific">Candidatus Phocaeicola excrementipullorum</name>
    <dbReference type="NCBI Taxonomy" id="2838731"/>
    <lineage>
        <taxon>Bacteria</taxon>
        <taxon>Pseudomonadati</taxon>
        <taxon>Bacteroidota</taxon>
        <taxon>Bacteroidia</taxon>
        <taxon>Bacteroidales</taxon>
        <taxon>Bacteroidaceae</taxon>
        <taxon>Phocaeicola</taxon>
    </lineage>
</organism>
<evidence type="ECO:0000259" key="1">
    <source>
        <dbReference type="Pfam" id="PF00149"/>
    </source>
</evidence>
<evidence type="ECO:0000313" key="2">
    <source>
        <dbReference type="EMBL" id="MBU3856350.1"/>
    </source>
</evidence>
<sequence>MKPTVAIGDIHGLNYWKEIVERHKGCRFVFLGDYLDPHQYIPRKEVLRNLQEIIGLKKDCPDDVILLLGNHDLHYFSSDAPVCTRFDFQIAEKASHLFVENFDLFRYAYQEGSRIFTHAGISHKWFEEDFQGEITQPIADQLNHPSDNQIAALCCIGQLRGGAKGAVGGIFWADIDELADPLHGFTQIVGHNRVKDVKERSGNHENKIVFCDCLWNGNYLILDEG</sequence>
<dbReference type="InterPro" id="IPR004843">
    <property type="entry name" value="Calcineurin-like_PHP"/>
</dbReference>
<comment type="caution">
    <text evidence="2">The sequence shown here is derived from an EMBL/GenBank/DDBJ whole genome shotgun (WGS) entry which is preliminary data.</text>
</comment>
<dbReference type="Proteomes" id="UP000784286">
    <property type="component" value="Unassembled WGS sequence"/>
</dbReference>
<evidence type="ECO:0000313" key="3">
    <source>
        <dbReference type="Proteomes" id="UP000784286"/>
    </source>
</evidence>
<reference evidence="2" key="1">
    <citation type="journal article" date="2021" name="PeerJ">
        <title>Extensive microbial diversity within the chicken gut microbiome revealed by metagenomics and culture.</title>
        <authorList>
            <person name="Gilroy R."/>
            <person name="Ravi A."/>
            <person name="Getino M."/>
            <person name="Pursley I."/>
            <person name="Horton D.L."/>
            <person name="Alikhan N.F."/>
            <person name="Baker D."/>
            <person name="Gharbi K."/>
            <person name="Hall N."/>
            <person name="Watson M."/>
            <person name="Adriaenssens E.M."/>
            <person name="Foster-Nyarko E."/>
            <person name="Jarju S."/>
            <person name="Secka A."/>
            <person name="Antonio M."/>
            <person name="Oren A."/>
            <person name="Chaudhuri R.R."/>
            <person name="La Ragione R."/>
            <person name="Hildebrand F."/>
            <person name="Pallen M.J."/>
        </authorList>
    </citation>
    <scope>NUCLEOTIDE SEQUENCE</scope>
    <source>
        <strain evidence="2">8470</strain>
    </source>
</reference>